<evidence type="ECO:0000313" key="1">
    <source>
        <dbReference type="EMBL" id="CDL28725.1"/>
    </source>
</evidence>
<evidence type="ECO:0000313" key="2">
    <source>
        <dbReference type="Proteomes" id="UP000019199"/>
    </source>
</evidence>
<proteinExistence type="predicted"/>
<dbReference type="Proteomes" id="UP000019199">
    <property type="component" value="Unassembled WGS sequence"/>
</dbReference>
<organism evidence="1 2">
    <name type="scientific">Escherichia coli ISC7</name>
    <dbReference type="NCBI Taxonomy" id="1432555"/>
    <lineage>
        <taxon>Bacteria</taxon>
        <taxon>Pseudomonadati</taxon>
        <taxon>Pseudomonadota</taxon>
        <taxon>Gammaproteobacteria</taxon>
        <taxon>Enterobacterales</taxon>
        <taxon>Enterobacteriaceae</taxon>
        <taxon>Escherichia</taxon>
    </lineage>
</organism>
<protein>
    <submittedName>
        <fullName evidence="1">Uncharacterized protein</fullName>
    </submittedName>
</protein>
<accession>W1F4J9</accession>
<name>W1F4J9_ECOLX</name>
<reference evidence="1 2" key="1">
    <citation type="submission" date="2013-10" db="EMBL/GenBank/DDBJ databases">
        <title>Antibiotic resistance diversity of beta-lactamase producers in the General Hospital Vienna.</title>
        <authorList>
            <person name="Barisic I."/>
            <person name="Mitteregger D."/>
            <person name="Hirschl A.M."/>
            <person name="Noehammer C."/>
            <person name="Wiesinger-Mayr H."/>
        </authorList>
    </citation>
    <scope>NUCLEOTIDE SEQUENCE [LARGE SCALE GENOMIC DNA]</scope>
    <source>
        <strain evidence="1 2">ISC7</strain>
    </source>
</reference>
<dbReference type="AlphaFoldDB" id="W1F4J9"/>
<dbReference type="EMBL" id="CBWN010000135">
    <property type="protein sequence ID" value="CDL28725.1"/>
    <property type="molecule type" value="Genomic_DNA"/>
</dbReference>
<sequence length="51" mass="5791">MQLSALFQYVAKDFMKNGLRAVFVLSGFCAFCPAFRRKLLGNCEKIRDSAQ</sequence>
<comment type="caution">
    <text evidence="1">The sequence shown here is derived from an EMBL/GenBank/DDBJ whole genome shotgun (WGS) entry which is preliminary data.</text>
</comment>